<reference evidence="3" key="1">
    <citation type="submission" date="2025-08" db="UniProtKB">
        <authorList>
            <consortium name="RefSeq"/>
        </authorList>
    </citation>
    <scope>IDENTIFICATION</scope>
</reference>
<evidence type="ECO:0000313" key="2">
    <source>
        <dbReference type="Proteomes" id="UP000515152"/>
    </source>
</evidence>
<feature type="region of interest" description="Disordered" evidence="1">
    <location>
        <begin position="66"/>
        <end position="129"/>
    </location>
</feature>
<feature type="compositionally biased region" description="Basic residues" evidence="1">
    <location>
        <begin position="443"/>
        <end position="452"/>
    </location>
</feature>
<dbReference type="OrthoDB" id="8948664at2759"/>
<feature type="compositionally biased region" description="Low complexity" evidence="1">
    <location>
        <begin position="83"/>
        <end position="103"/>
    </location>
</feature>
<proteinExistence type="predicted"/>
<dbReference type="AlphaFoldDB" id="A0A6P3WF33"/>
<evidence type="ECO:0000313" key="3">
    <source>
        <dbReference type="RefSeq" id="XP_012697214.2"/>
    </source>
</evidence>
<feature type="region of interest" description="Disordered" evidence="1">
    <location>
        <begin position="413"/>
        <end position="515"/>
    </location>
</feature>
<dbReference type="RefSeq" id="XP_012697214.2">
    <property type="nucleotide sequence ID" value="XM_012841760.3"/>
</dbReference>
<gene>
    <name evidence="3" type="primary">LOC105912761</name>
</gene>
<dbReference type="Gene3D" id="1.10.287.3160">
    <property type="match status" value="1"/>
</dbReference>
<keyword evidence="2" id="KW-1185">Reference proteome</keyword>
<feature type="compositionally biased region" description="Basic and acidic residues" evidence="1">
    <location>
        <begin position="477"/>
        <end position="491"/>
    </location>
</feature>
<organism evidence="2 3">
    <name type="scientific">Clupea harengus</name>
    <name type="common">Atlantic herring</name>
    <dbReference type="NCBI Taxonomy" id="7950"/>
    <lineage>
        <taxon>Eukaryota</taxon>
        <taxon>Metazoa</taxon>
        <taxon>Chordata</taxon>
        <taxon>Craniata</taxon>
        <taxon>Vertebrata</taxon>
        <taxon>Euteleostomi</taxon>
        <taxon>Actinopterygii</taxon>
        <taxon>Neopterygii</taxon>
        <taxon>Teleostei</taxon>
        <taxon>Clupei</taxon>
        <taxon>Clupeiformes</taxon>
        <taxon>Clupeoidei</taxon>
        <taxon>Clupeidae</taxon>
        <taxon>Clupea</taxon>
    </lineage>
</organism>
<name>A0A6P3WF33_CLUHA</name>
<sequence>MSRQLYPECGHSRDKGDRHHQCIVCLGREHAEAALSVGIPSCDFCAGMTLAKVAKRLAYWDRRDAGEPSPVHTGQTLPAEQCSPSAAGSGESGSHITAAAAPAAPSPTSPPSLELPHCHSDQPVPDLDSGLQTESLQVFSTRDVSEDDVSEDDTELYMADELRAPSPPVSSRTLGHQLHEVALRAADRLGLPLPAPPITETSLLDGEFYSGPPVSAPSPIPFFPEVHRELMKTWASPYSARAPVPGFASYLNLDQAKESGYLSFPQVEDAVAGYLSPTMRLGQKPLLPTRVARHQAGLAEKSYLAAGQAACSSNTAALLQRYQAKLLTELSSSLGSDNELVVELRRATDLSLRLTRCTSQALGRVMGAAVATQRSLWLSEAQLSDREKAPLLDAPVSTTGVFGDVVGTMTAKFGERRAPSGPAPTAGKKRSGFRSPAPPAKFQARRGRKRHPFQPPTQPQPQHAVAHPPQSVPYAPRQHDARRGQGLDRFQRTHPPQHPYTHIYPSSVMGYPHTR</sequence>
<dbReference type="GeneID" id="105912761"/>
<accession>A0A6P3WF33</accession>
<protein>
    <submittedName>
        <fullName evidence="3">Uncharacterized protein LOC105912761</fullName>
    </submittedName>
</protein>
<feature type="compositionally biased region" description="Low complexity" evidence="1">
    <location>
        <begin position="460"/>
        <end position="469"/>
    </location>
</feature>
<dbReference type="Proteomes" id="UP000515152">
    <property type="component" value="Chromosome 16"/>
</dbReference>
<dbReference type="KEGG" id="char:105912761"/>
<evidence type="ECO:0000256" key="1">
    <source>
        <dbReference type="SAM" id="MobiDB-lite"/>
    </source>
</evidence>